<dbReference type="InterPro" id="IPR036582">
    <property type="entry name" value="Mao_N_sf"/>
</dbReference>
<organism evidence="3 4">
    <name type="scientific">Paenibacillus protaetiae</name>
    <dbReference type="NCBI Taxonomy" id="2509456"/>
    <lineage>
        <taxon>Bacteria</taxon>
        <taxon>Bacillati</taxon>
        <taxon>Bacillota</taxon>
        <taxon>Bacilli</taxon>
        <taxon>Bacillales</taxon>
        <taxon>Paenibacillaceae</taxon>
        <taxon>Paenibacillus</taxon>
    </lineage>
</organism>
<dbReference type="OrthoDB" id="2987164at2"/>
<dbReference type="PANTHER" id="PTHR30383">
    <property type="entry name" value="THIOESTERASE 1/PROTEASE 1/LYSOPHOSPHOLIPASE L1"/>
    <property type="match status" value="1"/>
</dbReference>
<feature type="domain" description="SGNH hydrolase-type esterase" evidence="2">
    <location>
        <begin position="70"/>
        <end position="315"/>
    </location>
</feature>
<dbReference type="KEGG" id="pprt:ET464_18935"/>
<dbReference type="InterPro" id="IPR051532">
    <property type="entry name" value="Ester_Hydrolysis_Enzymes"/>
</dbReference>
<dbReference type="Gene3D" id="3.40.50.1110">
    <property type="entry name" value="SGNH hydrolase"/>
    <property type="match status" value="1"/>
</dbReference>
<gene>
    <name evidence="3" type="ORF">ET464_18935</name>
</gene>
<dbReference type="PANTHER" id="PTHR30383:SF27">
    <property type="entry name" value="SPORE GERMINATION LIPASE LIPC"/>
    <property type="match status" value="1"/>
</dbReference>
<sequence>MPKVVMKLYKKVNKLYKKFSKLPAWFTVVSILASLVLFPNINIAKANELTDLQSVSATETKTANVYSIVAVGDSVTAGYEHGFTAQSVPYGYVERVYEQALFHGLRAGYANYALLGLKTEGLANQLEAAADGTAVTADDIQPKLSDPRAQQIAASTAQLGEALKTAQLVVLTIGGNDFLPIMESLQNGGGHDEQAAATLAAGLEDYKTQLARALASITKLNPDAKIEIADQYLPVPAPVQIGNTTVALFPEDARQFLLGAAKELREALDSVTAGLQQNGYNVSVVPVAAAFEGHELQYTSIAAKDIHPTQAGYDAMGKAFANAIWGDYRTLSPQSAQAPIAVVVNGKQLITPYPPDLKENRTFVAMRDITDALGAKLDWNNANQTATVQLNGNEVEFKIGSSTVLVNGKATTLNAPAPYLRTIGKESKTYLPLAALSEGLGLQTVYRSTLQAAFINS</sequence>
<evidence type="ECO:0000259" key="2">
    <source>
        <dbReference type="Pfam" id="PF13472"/>
    </source>
</evidence>
<keyword evidence="4" id="KW-1185">Reference proteome</keyword>
<dbReference type="Pfam" id="PF07833">
    <property type="entry name" value="Cu_amine_oxidN1"/>
    <property type="match status" value="1"/>
</dbReference>
<dbReference type="Pfam" id="PF13472">
    <property type="entry name" value="Lipase_GDSL_2"/>
    <property type="match status" value="1"/>
</dbReference>
<dbReference type="Proteomes" id="UP000293568">
    <property type="component" value="Chromosome"/>
</dbReference>
<reference evidence="3 4" key="1">
    <citation type="submission" date="2019-01" db="EMBL/GenBank/DDBJ databases">
        <title>Genome sequencing of strain FW100M-2.</title>
        <authorList>
            <person name="Heo J."/>
            <person name="Kim S.-J."/>
            <person name="Kim J.-S."/>
            <person name="Hong S.-B."/>
            <person name="Kwon S.-W."/>
        </authorList>
    </citation>
    <scope>NUCLEOTIDE SEQUENCE [LARGE SCALE GENOMIC DNA]</scope>
    <source>
        <strain evidence="3 4">FW100M-2</strain>
    </source>
</reference>
<dbReference type="EMBL" id="CP035492">
    <property type="protein sequence ID" value="QAY68138.1"/>
    <property type="molecule type" value="Genomic_DNA"/>
</dbReference>
<dbReference type="AlphaFoldDB" id="A0A4P6FC52"/>
<dbReference type="SUPFAM" id="SSF52266">
    <property type="entry name" value="SGNH hydrolase"/>
    <property type="match status" value="1"/>
</dbReference>
<proteinExistence type="predicted"/>
<dbReference type="GO" id="GO:0004622">
    <property type="term" value="F:phosphatidylcholine lysophospholipase activity"/>
    <property type="evidence" value="ECO:0007669"/>
    <property type="project" value="TreeGrafter"/>
</dbReference>
<name>A0A4P6FC52_9BACL</name>
<feature type="domain" description="Copper amine oxidase-like N-terminal" evidence="1">
    <location>
        <begin position="343"/>
        <end position="446"/>
    </location>
</feature>
<evidence type="ECO:0000259" key="1">
    <source>
        <dbReference type="Pfam" id="PF07833"/>
    </source>
</evidence>
<protein>
    <submittedName>
        <fullName evidence="3">Copper amine oxidase</fullName>
    </submittedName>
</protein>
<accession>A0A4P6FC52</accession>
<dbReference type="InterPro" id="IPR012854">
    <property type="entry name" value="Cu_amine_oxidase-like_N"/>
</dbReference>
<dbReference type="InterPro" id="IPR013830">
    <property type="entry name" value="SGNH_hydro"/>
</dbReference>
<evidence type="ECO:0000313" key="3">
    <source>
        <dbReference type="EMBL" id="QAY68138.1"/>
    </source>
</evidence>
<dbReference type="InterPro" id="IPR036514">
    <property type="entry name" value="SGNH_hydro_sf"/>
</dbReference>
<evidence type="ECO:0000313" key="4">
    <source>
        <dbReference type="Proteomes" id="UP000293568"/>
    </source>
</evidence>
<dbReference type="SUPFAM" id="SSF55383">
    <property type="entry name" value="Copper amine oxidase, domain N"/>
    <property type="match status" value="1"/>
</dbReference>
<dbReference type="Gene3D" id="3.30.457.10">
    <property type="entry name" value="Copper amine oxidase-like, N-terminal domain"/>
    <property type="match status" value="1"/>
</dbReference>